<evidence type="ECO:0000256" key="6">
    <source>
        <dbReference type="SAM" id="MobiDB-lite"/>
    </source>
</evidence>
<protein>
    <submittedName>
        <fullName evidence="9">ABC transporter G family member 7</fullName>
    </submittedName>
</protein>
<reference evidence="9 10" key="1">
    <citation type="journal article" date="2017" name="Mol. Biol. Evol.">
        <title>The 4-celled Tetrabaena socialis nuclear genome reveals the essential components for genetic control of cell number at the origin of multicellularity in the volvocine lineage.</title>
        <authorList>
            <person name="Featherston J."/>
            <person name="Arakaki Y."/>
            <person name="Hanschen E.R."/>
            <person name="Ferris P.J."/>
            <person name="Michod R.E."/>
            <person name="Olson B.J.S.C."/>
            <person name="Nozaki H."/>
            <person name="Durand P.M."/>
        </authorList>
    </citation>
    <scope>NUCLEOTIDE SEQUENCE [LARGE SCALE GENOMIC DNA]</scope>
    <source>
        <strain evidence="9 10">NIES-571</strain>
    </source>
</reference>
<dbReference type="AlphaFoldDB" id="A0A2J8A727"/>
<evidence type="ECO:0000256" key="4">
    <source>
        <dbReference type="ARBA" id="ARBA00022989"/>
    </source>
</evidence>
<name>A0A2J8A727_9CHLO</name>
<proteinExistence type="predicted"/>
<feature type="compositionally biased region" description="Polar residues" evidence="6">
    <location>
        <begin position="310"/>
        <end position="320"/>
    </location>
</feature>
<keyword evidence="10" id="KW-1185">Reference proteome</keyword>
<evidence type="ECO:0000313" key="10">
    <source>
        <dbReference type="Proteomes" id="UP000236333"/>
    </source>
</evidence>
<evidence type="ECO:0000256" key="5">
    <source>
        <dbReference type="ARBA" id="ARBA00023136"/>
    </source>
</evidence>
<feature type="region of interest" description="Disordered" evidence="6">
    <location>
        <begin position="225"/>
        <end position="320"/>
    </location>
</feature>
<dbReference type="Pfam" id="PF01061">
    <property type="entry name" value="ABC2_membrane"/>
    <property type="match status" value="1"/>
</dbReference>
<evidence type="ECO:0000256" key="1">
    <source>
        <dbReference type="ARBA" id="ARBA00004141"/>
    </source>
</evidence>
<evidence type="ECO:0000259" key="8">
    <source>
        <dbReference type="Pfam" id="PF01061"/>
    </source>
</evidence>
<dbReference type="GO" id="GO:0140359">
    <property type="term" value="F:ABC-type transporter activity"/>
    <property type="evidence" value="ECO:0007669"/>
    <property type="project" value="InterPro"/>
</dbReference>
<dbReference type="PANTHER" id="PTHR19241">
    <property type="entry name" value="ATP-BINDING CASSETTE TRANSPORTER"/>
    <property type="match status" value="1"/>
</dbReference>
<keyword evidence="5 7" id="KW-0472">Membrane</keyword>
<evidence type="ECO:0000256" key="7">
    <source>
        <dbReference type="SAM" id="Phobius"/>
    </source>
</evidence>
<accession>A0A2J8A727</accession>
<dbReference type="GO" id="GO:0071944">
    <property type="term" value="C:cell periphery"/>
    <property type="evidence" value="ECO:0007669"/>
    <property type="project" value="UniProtKB-ARBA"/>
</dbReference>
<feature type="domain" description="ABC-2 type transporter transmembrane" evidence="8">
    <location>
        <begin position="27"/>
        <end position="133"/>
    </location>
</feature>
<organism evidence="9 10">
    <name type="scientific">Tetrabaena socialis</name>
    <dbReference type="NCBI Taxonomy" id="47790"/>
    <lineage>
        <taxon>Eukaryota</taxon>
        <taxon>Viridiplantae</taxon>
        <taxon>Chlorophyta</taxon>
        <taxon>core chlorophytes</taxon>
        <taxon>Chlorophyceae</taxon>
        <taxon>CS clade</taxon>
        <taxon>Chlamydomonadales</taxon>
        <taxon>Tetrabaenaceae</taxon>
        <taxon>Tetrabaena</taxon>
    </lineage>
</organism>
<keyword evidence="2" id="KW-0813">Transport</keyword>
<evidence type="ECO:0000313" key="9">
    <source>
        <dbReference type="EMBL" id="PNH08329.1"/>
    </source>
</evidence>
<keyword evidence="3 7" id="KW-0812">Transmembrane</keyword>
<dbReference type="OrthoDB" id="552840at2759"/>
<sequence length="349" mass="36635">MLSPATRLSPILAAVWASRPGGVLDALLLRALPAALYTAALYPLVRLTPGASRVASFVLILGTFAACAGALALVVAAAARNSGQVTLLMNLLLLLWVLVGGYLVNPSSMPLALRWLRYTSPMSYAFEALFANQVKGTRFVFDVDGYARVDDVAGETFMEALGLSPQYALRDVGVLAAFYFAFVAAALALTWATASAARRRDRMLPTEAAPAVKLAVMRLPVQAGEEAATATRERSVRAARSSGQTGTAAGSRASAPGMALRTPGSGGGGGAKGRSCVMGRPASLSRKGRSKSATSSVHCPWRPARPSTPRADTSELNSTWRGPERNWAEAASRWGWLLRLGEAGEGGED</sequence>
<feature type="transmembrane region" description="Helical" evidence="7">
    <location>
        <begin position="172"/>
        <end position="194"/>
    </location>
</feature>
<dbReference type="EMBL" id="PGGS01000134">
    <property type="protein sequence ID" value="PNH08329.1"/>
    <property type="molecule type" value="Genomic_DNA"/>
</dbReference>
<dbReference type="GO" id="GO:0016020">
    <property type="term" value="C:membrane"/>
    <property type="evidence" value="ECO:0007669"/>
    <property type="project" value="UniProtKB-SubCell"/>
</dbReference>
<dbReference type="Proteomes" id="UP000236333">
    <property type="component" value="Unassembled WGS sequence"/>
</dbReference>
<dbReference type="InterPro" id="IPR013525">
    <property type="entry name" value="ABC2_TM"/>
</dbReference>
<comment type="caution">
    <text evidence="9">The sequence shown here is derived from an EMBL/GenBank/DDBJ whole genome shotgun (WGS) entry which is preliminary data.</text>
</comment>
<keyword evidence="4 7" id="KW-1133">Transmembrane helix</keyword>
<feature type="transmembrane region" description="Helical" evidence="7">
    <location>
        <begin position="27"/>
        <end position="45"/>
    </location>
</feature>
<feature type="transmembrane region" description="Helical" evidence="7">
    <location>
        <begin position="57"/>
        <end position="78"/>
    </location>
</feature>
<comment type="subcellular location">
    <subcellularLocation>
        <location evidence="1">Membrane</location>
        <topology evidence="1">Multi-pass membrane protein</topology>
    </subcellularLocation>
</comment>
<evidence type="ECO:0000256" key="2">
    <source>
        <dbReference type="ARBA" id="ARBA00022448"/>
    </source>
</evidence>
<gene>
    <name evidence="9" type="ORF">TSOC_005074</name>
</gene>
<evidence type="ECO:0000256" key="3">
    <source>
        <dbReference type="ARBA" id="ARBA00022692"/>
    </source>
</evidence>